<evidence type="ECO:0000256" key="1">
    <source>
        <dbReference type="SAM" id="MobiDB-lite"/>
    </source>
</evidence>
<dbReference type="EMBL" id="CAJMXA010003324">
    <property type="protein sequence ID" value="CAE6493671.1"/>
    <property type="molecule type" value="Genomic_DNA"/>
</dbReference>
<feature type="region of interest" description="Disordered" evidence="1">
    <location>
        <begin position="1"/>
        <end position="179"/>
    </location>
</feature>
<reference evidence="2" key="1">
    <citation type="submission" date="2021-01" db="EMBL/GenBank/DDBJ databases">
        <authorList>
            <person name="Kaushik A."/>
        </authorList>
    </citation>
    <scope>NUCLEOTIDE SEQUENCE</scope>
    <source>
        <strain evidence="2">AG6-10EEA</strain>
    </source>
</reference>
<name>A0A8H3CUD0_9AGAM</name>
<comment type="caution">
    <text evidence="2">The sequence shown here is derived from an EMBL/GenBank/DDBJ whole genome shotgun (WGS) entry which is preliminary data.</text>
</comment>
<gene>
    <name evidence="2" type="ORF">RDB_LOCUS104153</name>
</gene>
<dbReference type="AlphaFoldDB" id="A0A8H3CUD0"/>
<sequence length="179" mass="18884">MNSDTPNNTNTQTHNTHNPLTGGGVTNTHNPFTGDKTGPQPLHETNPITGHTRDDNLGRDERQHADAHHVGVTGTGAGVTAGTNTRNNDHHNPIANDRTGPNSLAPDTDDHWHGGNRDPNERRLGGHTGTTDAHTGTQTDTCVDPTSVTNTHNTHNPLIGAGDSNTHDPVAGRTASHCI</sequence>
<organism evidence="2 3">
    <name type="scientific">Rhizoctonia solani</name>
    <dbReference type="NCBI Taxonomy" id="456999"/>
    <lineage>
        <taxon>Eukaryota</taxon>
        <taxon>Fungi</taxon>
        <taxon>Dikarya</taxon>
        <taxon>Basidiomycota</taxon>
        <taxon>Agaricomycotina</taxon>
        <taxon>Agaricomycetes</taxon>
        <taxon>Cantharellales</taxon>
        <taxon>Ceratobasidiaceae</taxon>
        <taxon>Rhizoctonia</taxon>
    </lineage>
</organism>
<protein>
    <submittedName>
        <fullName evidence="2">Uncharacterized protein</fullName>
    </submittedName>
</protein>
<dbReference type="Proteomes" id="UP000663853">
    <property type="component" value="Unassembled WGS sequence"/>
</dbReference>
<feature type="compositionally biased region" description="Low complexity" evidence="1">
    <location>
        <begin position="1"/>
        <end position="19"/>
    </location>
</feature>
<proteinExistence type="predicted"/>
<feature type="compositionally biased region" description="Basic and acidic residues" evidence="1">
    <location>
        <begin position="51"/>
        <end position="69"/>
    </location>
</feature>
<accession>A0A8H3CUD0</accession>
<feature type="compositionally biased region" description="Basic and acidic residues" evidence="1">
    <location>
        <begin position="108"/>
        <end position="124"/>
    </location>
</feature>
<feature type="compositionally biased region" description="Polar residues" evidence="1">
    <location>
        <begin position="144"/>
        <end position="156"/>
    </location>
</feature>
<feature type="compositionally biased region" description="Low complexity" evidence="1">
    <location>
        <begin position="129"/>
        <end position="141"/>
    </location>
</feature>
<evidence type="ECO:0000313" key="2">
    <source>
        <dbReference type="EMBL" id="CAE6493671.1"/>
    </source>
</evidence>
<evidence type="ECO:0000313" key="3">
    <source>
        <dbReference type="Proteomes" id="UP000663853"/>
    </source>
</evidence>